<name>A0A8S0UAY8_OLEEU</name>
<dbReference type="InterPro" id="IPR011417">
    <property type="entry name" value="ANTH_dom"/>
</dbReference>
<dbReference type="Gene3D" id="1.25.40.90">
    <property type="match status" value="1"/>
</dbReference>
<dbReference type="GO" id="GO:0072583">
    <property type="term" value="P:clathrin-dependent endocytosis"/>
    <property type="evidence" value="ECO:0007669"/>
    <property type="project" value="InterPro"/>
</dbReference>
<dbReference type="InterPro" id="IPR048050">
    <property type="entry name" value="ANTH_N_plant"/>
</dbReference>
<sequence length="375" mass="42729">MRLWRRASAVLKDQNSIWIASLSRRTALRNPDIESAVIKATNHDEFSIDVKNTDRVFKWIRLSTCHVKPLVWSISNRMKKTRSWVVALKVLILMHGVINCNVQAVQKIGKLPFDLSDFTDGHSDPGKTWAHNSFIRQYYAFLDQKSITIYQNFEERKAQKIVSIIKELQLLQKLQGLLDLLMQIKPKSNATRVPLVLDAMDGIIIEIFDIYSKICRGIAIILVNIYSAKKAEATMALELVQKAKAQGDDLSLYIEFCQQIGVVNALEFPMVEKVPEEGIEELEQIIIGLSESEKSVGNELDSKQQEDTAIVVVESENSNEGKDSKRTTIITDKWEKFEEDLMIISQENPFSPSWVSPVLHSKINNQEQLPDLISF</sequence>
<evidence type="ECO:0000256" key="3">
    <source>
        <dbReference type="ARBA" id="ARBA00004600"/>
    </source>
</evidence>
<dbReference type="InterPro" id="IPR013809">
    <property type="entry name" value="ENTH"/>
</dbReference>
<dbReference type="PANTHER" id="PTHR22951:SF19">
    <property type="entry name" value="OS08G0467300 PROTEIN"/>
    <property type="match status" value="1"/>
</dbReference>
<dbReference type="GO" id="GO:0048268">
    <property type="term" value="P:clathrin coat assembly"/>
    <property type="evidence" value="ECO:0007669"/>
    <property type="project" value="InterPro"/>
</dbReference>
<dbReference type="GO" id="GO:0005905">
    <property type="term" value="C:clathrin-coated pit"/>
    <property type="evidence" value="ECO:0007669"/>
    <property type="project" value="UniProtKB-SubCell"/>
</dbReference>
<dbReference type="InterPro" id="IPR014712">
    <property type="entry name" value="ANTH_dom_sf"/>
</dbReference>
<dbReference type="GO" id="GO:0000149">
    <property type="term" value="F:SNARE binding"/>
    <property type="evidence" value="ECO:0007669"/>
    <property type="project" value="TreeGrafter"/>
</dbReference>
<evidence type="ECO:0000313" key="10">
    <source>
        <dbReference type="EMBL" id="CAA3014720.1"/>
    </source>
</evidence>
<keyword evidence="8" id="KW-0968">Cytoplasmic vesicle</keyword>
<dbReference type="GO" id="GO:0030136">
    <property type="term" value="C:clathrin-coated vesicle"/>
    <property type="evidence" value="ECO:0007669"/>
    <property type="project" value="UniProtKB-SubCell"/>
</dbReference>
<keyword evidence="5" id="KW-0333">Golgi apparatus</keyword>
<dbReference type="InterPro" id="IPR008942">
    <property type="entry name" value="ENTH_VHS"/>
</dbReference>
<keyword evidence="11" id="KW-1185">Reference proteome</keyword>
<dbReference type="Gramene" id="OE9A056195T1">
    <property type="protein sequence ID" value="OE9A056195C1"/>
    <property type="gene ID" value="OE9A056195"/>
</dbReference>
<organism evidence="10 11">
    <name type="scientific">Olea europaea subsp. europaea</name>
    <dbReference type="NCBI Taxonomy" id="158383"/>
    <lineage>
        <taxon>Eukaryota</taxon>
        <taxon>Viridiplantae</taxon>
        <taxon>Streptophyta</taxon>
        <taxon>Embryophyta</taxon>
        <taxon>Tracheophyta</taxon>
        <taxon>Spermatophyta</taxon>
        <taxon>Magnoliopsida</taxon>
        <taxon>eudicotyledons</taxon>
        <taxon>Gunneridae</taxon>
        <taxon>Pentapetalae</taxon>
        <taxon>asterids</taxon>
        <taxon>lamiids</taxon>
        <taxon>Lamiales</taxon>
        <taxon>Oleaceae</taxon>
        <taxon>Oleeae</taxon>
        <taxon>Olea</taxon>
    </lineage>
</organism>
<evidence type="ECO:0000313" key="11">
    <source>
        <dbReference type="Proteomes" id="UP000594638"/>
    </source>
</evidence>
<comment type="caution">
    <text evidence="10">The sequence shown here is derived from an EMBL/GenBank/DDBJ whole genome shotgun (WGS) entry which is preliminary data.</text>
</comment>
<dbReference type="CDD" id="cd16987">
    <property type="entry name" value="ANTH_N_AP180_plant"/>
    <property type="match status" value="1"/>
</dbReference>
<dbReference type="GO" id="GO:0005794">
    <property type="term" value="C:Golgi apparatus"/>
    <property type="evidence" value="ECO:0007669"/>
    <property type="project" value="UniProtKB-SubCell"/>
</dbReference>
<dbReference type="GO" id="GO:0032050">
    <property type="term" value="F:clathrin heavy chain binding"/>
    <property type="evidence" value="ECO:0007669"/>
    <property type="project" value="TreeGrafter"/>
</dbReference>
<feature type="domain" description="ENTH" evidence="9">
    <location>
        <begin position="25"/>
        <end position="156"/>
    </location>
</feature>
<dbReference type="SUPFAM" id="SSF48464">
    <property type="entry name" value="ENTH/VHS domain"/>
    <property type="match status" value="1"/>
</dbReference>
<dbReference type="EMBL" id="CACTIH010007501">
    <property type="protein sequence ID" value="CAA3014720.1"/>
    <property type="molecule type" value="Genomic_DNA"/>
</dbReference>
<proteinExistence type="predicted"/>
<gene>
    <name evidence="10" type="ORF">OLEA9_A056195</name>
</gene>
<evidence type="ECO:0000256" key="7">
    <source>
        <dbReference type="ARBA" id="ARBA00023176"/>
    </source>
</evidence>
<comment type="subcellular location">
    <subcellularLocation>
        <location evidence="1">Cytoplasmic vesicle</location>
        <location evidence="1">Clathrin-coated vesicle</location>
    </subcellularLocation>
    <subcellularLocation>
        <location evidence="2">Golgi apparatus</location>
    </subcellularLocation>
    <subcellularLocation>
        <location evidence="3">Membrane</location>
        <location evidence="3">Clathrin-coated pit</location>
    </subcellularLocation>
</comment>
<dbReference type="SMART" id="SM00273">
    <property type="entry name" value="ENTH"/>
    <property type="match status" value="1"/>
</dbReference>
<evidence type="ECO:0000256" key="8">
    <source>
        <dbReference type="ARBA" id="ARBA00023329"/>
    </source>
</evidence>
<dbReference type="PANTHER" id="PTHR22951">
    <property type="entry name" value="CLATHRIN ASSEMBLY PROTEIN"/>
    <property type="match status" value="1"/>
</dbReference>
<evidence type="ECO:0000256" key="4">
    <source>
        <dbReference type="ARBA" id="ARBA00022583"/>
    </source>
</evidence>
<evidence type="ECO:0000259" key="9">
    <source>
        <dbReference type="PROSITE" id="PS50942"/>
    </source>
</evidence>
<dbReference type="PROSITE" id="PS50942">
    <property type="entry name" value="ENTH"/>
    <property type="match status" value="1"/>
</dbReference>
<evidence type="ECO:0000256" key="1">
    <source>
        <dbReference type="ARBA" id="ARBA00004132"/>
    </source>
</evidence>
<evidence type="ECO:0000256" key="6">
    <source>
        <dbReference type="ARBA" id="ARBA00023136"/>
    </source>
</evidence>
<dbReference type="Pfam" id="PF07651">
    <property type="entry name" value="ANTH"/>
    <property type="match status" value="1"/>
</dbReference>
<dbReference type="GO" id="GO:0006900">
    <property type="term" value="P:vesicle budding from membrane"/>
    <property type="evidence" value="ECO:0007669"/>
    <property type="project" value="TreeGrafter"/>
</dbReference>
<reference evidence="10 11" key="1">
    <citation type="submission" date="2019-12" db="EMBL/GenBank/DDBJ databases">
        <authorList>
            <person name="Alioto T."/>
            <person name="Alioto T."/>
            <person name="Gomez Garrido J."/>
        </authorList>
    </citation>
    <scope>NUCLEOTIDE SEQUENCE [LARGE SCALE GENOMIC DNA]</scope>
</reference>
<keyword evidence="7" id="KW-0168">Coated pit</keyword>
<dbReference type="AlphaFoldDB" id="A0A8S0UAY8"/>
<dbReference type="Gene3D" id="1.20.58.150">
    <property type="entry name" value="ANTH domain"/>
    <property type="match status" value="1"/>
</dbReference>
<accession>A0A8S0UAY8</accession>
<dbReference type="Proteomes" id="UP000594638">
    <property type="component" value="Unassembled WGS sequence"/>
</dbReference>
<dbReference type="SUPFAM" id="SSF89009">
    <property type="entry name" value="GAT-like domain"/>
    <property type="match status" value="1"/>
</dbReference>
<protein>
    <submittedName>
        <fullName evidence="10">Clathrin assembly At1g25240</fullName>
    </submittedName>
</protein>
<dbReference type="OrthoDB" id="682511at2759"/>
<keyword evidence="6" id="KW-0472">Membrane</keyword>
<evidence type="ECO:0000256" key="5">
    <source>
        <dbReference type="ARBA" id="ARBA00023034"/>
    </source>
</evidence>
<keyword evidence="4" id="KW-0254">Endocytosis</keyword>
<evidence type="ECO:0000256" key="2">
    <source>
        <dbReference type="ARBA" id="ARBA00004555"/>
    </source>
</evidence>
<dbReference type="FunFam" id="1.25.40.90:FF:000027">
    <property type="entry name" value="Putative clathrin assembly protein"/>
    <property type="match status" value="1"/>
</dbReference>
<dbReference type="GO" id="GO:0005545">
    <property type="term" value="F:1-phosphatidylinositol binding"/>
    <property type="evidence" value="ECO:0007669"/>
    <property type="project" value="InterPro"/>
</dbReference>
<dbReference type="GO" id="GO:0005546">
    <property type="term" value="F:phosphatidylinositol-4,5-bisphosphate binding"/>
    <property type="evidence" value="ECO:0007669"/>
    <property type="project" value="TreeGrafter"/>
</dbReference>
<dbReference type="InterPro" id="IPR045192">
    <property type="entry name" value="AP180-like"/>
</dbReference>